<evidence type="ECO:0000313" key="2">
    <source>
        <dbReference type="EMBL" id="QBZ65964.1"/>
    </source>
</evidence>
<feature type="region of interest" description="Disordered" evidence="1">
    <location>
        <begin position="1"/>
        <end position="148"/>
    </location>
</feature>
<dbReference type="AlphaFoldDB" id="A0A4P7NTU5"/>
<dbReference type="Proteomes" id="UP000294847">
    <property type="component" value="Chromosome 7"/>
</dbReference>
<gene>
    <name evidence="2" type="ORF">PoMZ_12931</name>
</gene>
<reference evidence="2 3" key="1">
    <citation type="journal article" date="2019" name="Mol. Biol. Evol.">
        <title>Blast fungal genomes show frequent chromosomal changes, gene gains and losses, and effector gene turnover.</title>
        <authorList>
            <person name="Gomez Luciano L.B."/>
            <person name="Jason Tsai I."/>
            <person name="Chuma I."/>
            <person name="Tosa Y."/>
            <person name="Chen Y.H."/>
            <person name="Li J.Y."/>
            <person name="Li M.Y."/>
            <person name="Jade Lu M.Y."/>
            <person name="Nakayashiki H."/>
            <person name="Li W.H."/>
        </authorList>
    </citation>
    <scope>NUCLEOTIDE SEQUENCE [LARGE SCALE GENOMIC DNA]</scope>
    <source>
        <strain evidence="2">MZ5-1-6</strain>
    </source>
</reference>
<proteinExistence type="predicted"/>
<feature type="compositionally biased region" description="Basic and acidic residues" evidence="1">
    <location>
        <begin position="39"/>
        <end position="62"/>
    </location>
</feature>
<feature type="compositionally biased region" description="Polar residues" evidence="1">
    <location>
        <begin position="87"/>
        <end position="102"/>
    </location>
</feature>
<evidence type="ECO:0000256" key="1">
    <source>
        <dbReference type="SAM" id="MobiDB-lite"/>
    </source>
</evidence>
<feature type="compositionally biased region" description="Polar residues" evidence="1">
    <location>
        <begin position="1"/>
        <end position="10"/>
    </location>
</feature>
<name>A0A4P7NTU5_PYROR</name>
<accession>A0A4P7NTU5</accession>
<sequence length="148" mass="14999">MTAKTISLEQGRQAPGPVTLDLEGTKGGPGGDEGADGIRAAHEGGDDSSVLRKGDLGAEKRACVGGEGHAGTNDEAGGQEGIVVGSTGLQNNTDDGHNTANDDTLFPSKSVANPRNRSHGYQGAQTHSRAQEAKGNTLRVAEESLPVG</sequence>
<evidence type="ECO:0000313" key="3">
    <source>
        <dbReference type="Proteomes" id="UP000294847"/>
    </source>
</evidence>
<protein>
    <submittedName>
        <fullName evidence="2">Uncharacterized protein</fullName>
    </submittedName>
</protein>
<dbReference type="EMBL" id="CP034210">
    <property type="protein sequence ID" value="QBZ65964.1"/>
    <property type="molecule type" value="Genomic_DNA"/>
</dbReference>
<organism evidence="2 3">
    <name type="scientific">Pyricularia oryzae</name>
    <name type="common">Rice blast fungus</name>
    <name type="synonym">Magnaporthe oryzae</name>
    <dbReference type="NCBI Taxonomy" id="318829"/>
    <lineage>
        <taxon>Eukaryota</taxon>
        <taxon>Fungi</taxon>
        <taxon>Dikarya</taxon>
        <taxon>Ascomycota</taxon>
        <taxon>Pezizomycotina</taxon>
        <taxon>Sordariomycetes</taxon>
        <taxon>Sordariomycetidae</taxon>
        <taxon>Magnaporthales</taxon>
        <taxon>Pyriculariaceae</taxon>
        <taxon>Pyricularia</taxon>
    </lineage>
</organism>